<evidence type="ECO:0000313" key="1">
    <source>
        <dbReference type="EMBL" id="KYO28180.1"/>
    </source>
</evidence>
<reference evidence="1 2" key="1">
    <citation type="journal article" date="2012" name="Genome Biol.">
        <title>Sequencing three crocodilian genomes to illuminate the evolution of archosaurs and amniotes.</title>
        <authorList>
            <person name="St John J.A."/>
            <person name="Braun E.L."/>
            <person name="Isberg S.R."/>
            <person name="Miles L.G."/>
            <person name="Chong A.Y."/>
            <person name="Gongora J."/>
            <person name="Dalzell P."/>
            <person name="Moran C."/>
            <person name="Bed'hom B."/>
            <person name="Abzhanov A."/>
            <person name="Burgess S.C."/>
            <person name="Cooksey A.M."/>
            <person name="Castoe T.A."/>
            <person name="Crawford N.G."/>
            <person name="Densmore L.D."/>
            <person name="Drew J.C."/>
            <person name="Edwards S.V."/>
            <person name="Faircloth B.C."/>
            <person name="Fujita M.K."/>
            <person name="Greenwold M.J."/>
            <person name="Hoffmann F.G."/>
            <person name="Howard J.M."/>
            <person name="Iguchi T."/>
            <person name="Janes D.E."/>
            <person name="Khan S.Y."/>
            <person name="Kohno S."/>
            <person name="de Koning A.J."/>
            <person name="Lance S.L."/>
            <person name="McCarthy F.M."/>
            <person name="McCormack J.E."/>
            <person name="Merchant M.E."/>
            <person name="Peterson D.G."/>
            <person name="Pollock D.D."/>
            <person name="Pourmand N."/>
            <person name="Raney B.J."/>
            <person name="Roessler K.A."/>
            <person name="Sanford J.R."/>
            <person name="Sawyer R.H."/>
            <person name="Schmidt C.J."/>
            <person name="Triplett E.W."/>
            <person name="Tuberville T.D."/>
            <person name="Venegas-Anaya M."/>
            <person name="Howard J.T."/>
            <person name="Jarvis E.D."/>
            <person name="Guillette L.J.Jr."/>
            <person name="Glenn T.C."/>
            <person name="Green R.E."/>
            <person name="Ray D.A."/>
        </authorList>
    </citation>
    <scope>NUCLEOTIDE SEQUENCE [LARGE SCALE GENOMIC DNA]</scope>
    <source>
        <strain evidence="1">KSC_2009_1</strain>
    </source>
</reference>
<keyword evidence="2" id="KW-1185">Reference proteome</keyword>
<protein>
    <submittedName>
        <fullName evidence="1">Uncharacterized protein</fullName>
    </submittedName>
</protein>
<proteinExistence type="predicted"/>
<dbReference type="EMBL" id="AKHW03004996">
    <property type="protein sequence ID" value="KYO28180.1"/>
    <property type="molecule type" value="Genomic_DNA"/>
</dbReference>
<name>A0A151MUG7_ALLMI</name>
<organism evidence="1 2">
    <name type="scientific">Alligator mississippiensis</name>
    <name type="common">American alligator</name>
    <dbReference type="NCBI Taxonomy" id="8496"/>
    <lineage>
        <taxon>Eukaryota</taxon>
        <taxon>Metazoa</taxon>
        <taxon>Chordata</taxon>
        <taxon>Craniata</taxon>
        <taxon>Vertebrata</taxon>
        <taxon>Euteleostomi</taxon>
        <taxon>Archelosauria</taxon>
        <taxon>Archosauria</taxon>
        <taxon>Crocodylia</taxon>
        <taxon>Alligatoridae</taxon>
        <taxon>Alligatorinae</taxon>
        <taxon>Alligator</taxon>
    </lineage>
</organism>
<sequence length="82" mass="8735">MPALQKGWLSAMRAVHITLDDHKFDIDLAIPGKSFLLEGPQSGSLHPPVLNSPVTQASPSAPIPPWVLSGLNPGGWVCRDSL</sequence>
<evidence type="ECO:0000313" key="2">
    <source>
        <dbReference type="Proteomes" id="UP000050525"/>
    </source>
</evidence>
<dbReference type="Proteomes" id="UP000050525">
    <property type="component" value="Unassembled WGS sequence"/>
</dbReference>
<dbReference type="AlphaFoldDB" id="A0A151MUG7"/>
<comment type="caution">
    <text evidence="1">The sequence shown here is derived from an EMBL/GenBank/DDBJ whole genome shotgun (WGS) entry which is preliminary data.</text>
</comment>
<gene>
    <name evidence="1" type="ORF">Y1Q_0006916</name>
</gene>
<accession>A0A151MUG7</accession>